<name>A0A3F2RU79_9STRA</name>
<proteinExistence type="predicted"/>
<dbReference type="InterPro" id="IPR050357">
    <property type="entry name" value="Arrestin_domain-protein"/>
</dbReference>
<evidence type="ECO:0000313" key="5">
    <source>
        <dbReference type="Proteomes" id="UP000284657"/>
    </source>
</evidence>
<dbReference type="EMBL" id="MBDO02000074">
    <property type="protein sequence ID" value="RLN64374.1"/>
    <property type="molecule type" value="Genomic_DNA"/>
</dbReference>
<dbReference type="InterPro" id="IPR014756">
    <property type="entry name" value="Ig_E-set"/>
</dbReference>
<dbReference type="EMBL" id="MBAD02000158">
    <property type="protein sequence ID" value="RLN70983.1"/>
    <property type="molecule type" value="Genomic_DNA"/>
</dbReference>
<dbReference type="AlphaFoldDB" id="A0A3F2RU79"/>
<feature type="domain" description="Arrestin-like N-terminal" evidence="1">
    <location>
        <begin position="271"/>
        <end position="369"/>
    </location>
</feature>
<evidence type="ECO:0000313" key="2">
    <source>
        <dbReference type="EMBL" id="RLN64374.1"/>
    </source>
</evidence>
<reference evidence="4 5" key="1">
    <citation type="submission" date="2018-07" db="EMBL/GenBank/DDBJ databases">
        <title>Genome sequencing of oomycete isolates from Chile give support for New Zealand origin for Phytophthora kernoviae and make available the first Nothophytophthora sp. genome.</title>
        <authorList>
            <person name="Studholme D.J."/>
            <person name="Sanfuentes E."/>
            <person name="Panda P."/>
            <person name="Hill R."/>
            <person name="Sambles C."/>
            <person name="Grant M."/>
            <person name="Williams N.M."/>
            <person name="Mcdougal R.L."/>
        </authorList>
    </citation>
    <scope>NUCLEOTIDE SEQUENCE [LARGE SCALE GENOMIC DNA]</scope>
    <source>
        <strain evidence="2">Chile6</strain>
        <strain evidence="3">Chile7</strain>
    </source>
</reference>
<comment type="caution">
    <text evidence="2">The sequence shown here is derived from an EMBL/GenBank/DDBJ whole genome shotgun (WGS) entry which is preliminary data.</text>
</comment>
<dbReference type="Proteomes" id="UP000284657">
    <property type="component" value="Unassembled WGS sequence"/>
</dbReference>
<dbReference type="Proteomes" id="UP000277300">
    <property type="component" value="Unassembled WGS sequence"/>
</dbReference>
<gene>
    <name evidence="3" type="ORF">BBJ29_007277</name>
    <name evidence="2" type="ORF">BBP00_00003480</name>
</gene>
<dbReference type="InterPro" id="IPR011021">
    <property type="entry name" value="Arrestin-like_N"/>
</dbReference>
<organism evidence="2 4">
    <name type="scientific">Phytophthora kernoviae</name>
    <dbReference type="NCBI Taxonomy" id="325452"/>
    <lineage>
        <taxon>Eukaryota</taxon>
        <taxon>Sar</taxon>
        <taxon>Stramenopiles</taxon>
        <taxon>Oomycota</taxon>
        <taxon>Peronosporomycetes</taxon>
        <taxon>Peronosporales</taxon>
        <taxon>Peronosporaceae</taxon>
        <taxon>Phytophthora</taxon>
    </lineage>
</organism>
<dbReference type="GO" id="GO:0015031">
    <property type="term" value="P:protein transport"/>
    <property type="evidence" value="ECO:0007669"/>
    <property type="project" value="TreeGrafter"/>
</dbReference>
<evidence type="ECO:0000313" key="4">
    <source>
        <dbReference type="Proteomes" id="UP000277300"/>
    </source>
</evidence>
<dbReference type="PANTHER" id="PTHR11188:SF17">
    <property type="entry name" value="FI21816P1"/>
    <property type="match status" value="1"/>
</dbReference>
<feature type="domain" description="Arrestin-like N-terminal" evidence="1">
    <location>
        <begin position="12"/>
        <end position="125"/>
    </location>
</feature>
<evidence type="ECO:0000259" key="1">
    <source>
        <dbReference type="Pfam" id="PF00339"/>
    </source>
</evidence>
<dbReference type="Pfam" id="PF00339">
    <property type="entry name" value="Arrestin_N"/>
    <property type="match status" value="2"/>
</dbReference>
<accession>A0A3F2RU79</accession>
<evidence type="ECO:0000313" key="3">
    <source>
        <dbReference type="EMBL" id="RLN70983.1"/>
    </source>
</evidence>
<dbReference type="InterPro" id="IPR014752">
    <property type="entry name" value="Arrestin-like_C"/>
</dbReference>
<dbReference type="SUPFAM" id="SSF81296">
    <property type="entry name" value="E set domains"/>
    <property type="match status" value="1"/>
</dbReference>
<dbReference type="GO" id="GO:0005737">
    <property type="term" value="C:cytoplasm"/>
    <property type="evidence" value="ECO:0007669"/>
    <property type="project" value="TreeGrafter"/>
</dbReference>
<dbReference type="PANTHER" id="PTHR11188">
    <property type="entry name" value="ARRESTIN DOMAIN CONTAINING PROTEIN"/>
    <property type="match status" value="1"/>
</dbReference>
<dbReference type="Gene3D" id="2.60.40.640">
    <property type="match status" value="3"/>
</dbReference>
<sequence>MGKKATLRLELDRESYQVGDVVNGTVYLSVSDEIKSKAALVLEVNGEEYVKYNEVYGEVAVPHKQIHKLMGDQIVLCDDRQAYAPGEYVYPFNYQLNPTLPGSFHVNHRHAGEICDIDAAVKYELKLRLPLKGVFNSDLKLDQPLKIRASQAMAYPVQTQSGSTVQHAKLLGVIRQGNCELSGTLDRDAYIAGDTLQIRCAISNGSSMEARSVSVRLYEDLVIHKNSDHEDIKAQTCLVKKDFPGLSAGASLDQVLSLDLVGRQLWLELERVTYHAGDVVQGAIRLSVNEKFHCDGGLVLEINGSETIAWIQRVGKRGHLPRHKRSTILQQQQQVSCGHETFSPGEYVYPFAYKLHSKLPGSFQFFNGGTGNMWDICV</sequence>
<dbReference type="OrthoDB" id="7785529at2759"/>
<protein>
    <recommendedName>
        <fullName evidence="1">Arrestin-like N-terminal domain-containing protein</fullName>
    </recommendedName>
</protein>